<evidence type="ECO:0000313" key="1">
    <source>
        <dbReference type="EMBL" id="TDG81164.1"/>
    </source>
</evidence>
<dbReference type="Proteomes" id="UP000295181">
    <property type="component" value="Unassembled WGS sequence"/>
</dbReference>
<dbReference type="RefSeq" id="WP_013727376.1">
    <property type="nucleotide sequence ID" value="NZ_AZDM01000010.1"/>
</dbReference>
<proteinExistence type="predicted"/>
<organism evidence="1 2">
    <name type="scientific">Lentilactobacillus buchneri DSM 20057</name>
    <dbReference type="NCBI Taxonomy" id="1423728"/>
    <lineage>
        <taxon>Bacteria</taxon>
        <taxon>Bacillati</taxon>
        <taxon>Bacillota</taxon>
        <taxon>Bacilli</taxon>
        <taxon>Lactobacillales</taxon>
        <taxon>Lactobacillaceae</taxon>
        <taxon>Lentilactobacillus</taxon>
    </lineage>
</organism>
<comment type="caution">
    <text evidence="1">The sequence shown here is derived from an EMBL/GenBank/DDBJ whole genome shotgun (WGS) entry which is preliminary data.</text>
</comment>
<sequence>MEHFFTIGLPYWPSHKQYIFNQYVEREIQNDEYAFRQLIVILTKMSQLKYDVDTGIIEKMVKDPKGHLVFSTYVTDKFGRLVNSKIIELLNRSDRPCYEIRINAAYEKRRILFITSRPTLSDPKEHQPGGYYIHFGFTKSELTDPVRMNELTNGLASDSVDVITKIENQHFSEDIFRRWKVAPYSRKHLEGGAQ</sequence>
<dbReference type="AlphaFoldDB" id="A0A4R5NU37"/>
<name>A0A4R5NU37_LENBU</name>
<dbReference type="EMBL" id="PUFP01000005">
    <property type="protein sequence ID" value="TDG81164.1"/>
    <property type="molecule type" value="Genomic_DNA"/>
</dbReference>
<protein>
    <submittedName>
        <fullName evidence="1">Uncharacterized protein</fullName>
    </submittedName>
</protein>
<accession>A0A4R5NU37</accession>
<gene>
    <name evidence="1" type="ORF">C5L32_001819</name>
</gene>
<evidence type="ECO:0000313" key="2">
    <source>
        <dbReference type="Proteomes" id="UP000295181"/>
    </source>
</evidence>
<reference evidence="1 2" key="1">
    <citation type="journal article" date="2019" name="Appl. Microbiol. Biotechnol.">
        <title>Uncovering carbohydrate metabolism through a genotype-phenotype association study of 56 lactic acid bacteria genomes.</title>
        <authorList>
            <person name="Buron-Moles G."/>
            <person name="Chailyan A."/>
            <person name="Dolejs I."/>
            <person name="Forster J."/>
            <person name="Miks M.H."/>
        </authorList>
    </citation>
    <scope>NUCLEOTIDE SEQUENCE [LARGE SCALE GENOMIC DNA]</scope>
    <source>
        <strain evidence="1 2">ATCC 4005</strain>
    </source>
</reference>